<sequence>MRNETPIDRFNVVCEKTGSPYHQDVALQEQQYSIQTRVSVTCIIPHVRQKRKFKCLVNDFFP</sequence>
<organism evidence="1">
    <name type="scientific">Anguilla anguilla</name>
    <name type="common">European freshwater eel</name>
    <name type="synonym">Muraena anguilla</name>
    <dbReference type="NCBI Taxonomy" id="7936"/>
    <lineage>
        <taxon>Eukaryota</taxon>
        <taxon>Metazoa</taxon>
        <taxon>Chordata</taxon>
        <taxon>Craniata</taxon>
        <taxon>Vertebrata</taxon>
        <taxon>Euteleostomi</taxon>
        <taxon>Actinopterygii</taxon>
        <taxon>Neopterygii</taxon>
        <taxon>Teleostei</taxon>
        <taxon>Anguilliformes</taxon>
        <taxon>Anguillidae</taxon>
        <taxon>Anguilla</taxon>
    </lineage>
</organism>
<reference evidence="1" key="2">
    <citation type="journal article" date="2015" name="Fish Shellfish Immunol.">
        <title>Early steps in the European eel (Anguilla anguilla)-Vibrio vulnificus interaction in the gills: Role of the RtxA13 toxin.</title>
        <authorList>
            <person name="Callol A."/>
            <person name="Pajuelo D."/>
            <person name="Ebbesson L."/>
            <person name="Teles M."/>
            <person name="MacKenzie S."/>
            <person name="Amaro C."/>
        </authorList>
    </citation>
    <scope>NUCLEOTIDE SEQUENCE</scope>
</reference>
<evidence type="ECO:0000313" key="1">
    <source>
        <dbReference type="EMBL" id="JAH39846.1"/>
    </source>
</evidence>
<protein>
    <submittedName>
        <fullName evidence="1">Uncharacterized protein</fullName>
    </submittedName>
</protein>
<name>A0A0E9SEY6_ANGAN</name>
<reference evidence="1" key="1">
    <citation type="submission" date="2014-11" db="EMBL/GenBank/DDBJ databases">
        <authorList>
            <person name="Amaro Gonzalez C."/>
        </authorList>
    </citation>
    <scope>NUCLEOTIDE SEQUENCE</scope>
</reference>
<proteinExistence type="predicted"/>
<accession>A0A0E9SEY6</accession>
<dbReference type="AlphaFoldDB" id="A0A0E9SEY6"/>
<dbReference type="EMBL" id="GBXM01068731">
    <property type="protein sequence ID" value="JAH39846.1"/>
    <property type="molecule type" value="Transcribed_RNA"/>
</dbReference>